<proteinExistence type="predicted"/>
<dbReference type="EMBL" id="UINC01128404">
    <property type="protein sequence ID" value="SVD08134.1"/>
    <property type="molecule type" value="Genomic_DNA"/>
</dbReference>
<sequence length="181" mass="21097">VIDNSPIMVKIAICGPMASGKTWLAHKLCEELGLSKISLAAQVKVVARDLFFMDPEHKDRILLQEIGKKMRDIRPSVWVDYMLNSENAQDNCVCDDVRFVNEARKLSEEGFLIIMLEIDEELQKSRLMRAYPDNWEIHWNARSDSSETELLSKEMQKYIDKTIIVKDGLEMFEYLKNWLIE</sequence>
<dbReference type="SUPFAM" id="SSF52540">
    <property type="entry name" value="P-loop containing nucleoside triphosphate hydrolases"/>
    <property type="match status" value="1"/>
</dbReference>
<organism evidence="1">
    <name type="scientific">marine metagenome</name>
    <dbReference type="NCBI Taxonomy" id="408172"/>
    <lineage>
        <taxon>unclassified sequences</taxon>
        <taxon>metagenomes</taxon>
        <taxon>ecological metagenomes</taxon>
    </lineage>
</organism>
<dbReference type="Gene3D" id="3.40.50.300">
    <property type="entry name" value="P-loop containing nucleotide triphosphate hydrolases"/>
    <property type="match status" value="1"/>
</dbReference>
<feature type="non-terminal residue" evidence="1">
    <location>
        <position position="1"/>
    </location>
</feature>
<evidence type="ECO:0008006" key="2">
    <source>
        <dbReference type="Google" id="ProtNLM"/>
    </source>
</evidence>
<accession>A0A382SE11</accession>
<dbReference type="CDD" id="cd02019">
    <property type="entry name" value="NK"/>
    <property type="match status" value="1"/>
</dbReference>
<dbReference type="AlphaFoldDB" id="A0A382SE11"/>
<evidence type="ECO:0000313" key="1">
    <source>
        <dbReference type="EMBL" id="SVD08134.1"/>
    </source>
</evidence>
<name>A0A382SE11_9ZZZZ</name>
<reference evidence="1" key="1">
    <citation type="submission" date="2018-05" db="EMBL/GenBank/DDBJ databases">
        <authorList>
            <person name="Lanie J.A."/>
            <person name="Ng W.-L."/>
            <person name="Kazmierczak K.M."/>
            <person name="Andrzejewski T.M."/>
            <person name="Davidsen T.M."/>
            <person name="Wayne K.J."/>
            <person name="Tettelin H."/>
            <person name="Glass J.I."/>
            <person name="Rusch D."/>
            <person name="Podicherti R."/>
            <person name="Tsui H.-C.T."/>
            <person name="Winkler M.E."/>
        </authorList>
    </citation>
    <scope>NUCLEOTIDE SEQUENCE</scope>
</reference>
<gene>
    <name evidence="1" type="ORF">METZ01_LOCUS360988</name>
</gene>
<dbReference type="InterPro" id="IPR027417">
    <property type="entry name" value="P-loop_NTPase"/>
</dbReference>
<protein>
    <recommendedName>
        <fullName evidence="2">NadR/Ttd14 AAA domain-containing protein</fullName>
    </recommendedName>
</protein>